<organism evidence="4 5">
    <name type="scientific">Nonomuraea monospora</name>
    <dbReference type="NCBI Taxonomy" id="568818"/>
    <lineage>
        <taxon>Bacteria</taxon>
        <taxon>Bacillati</taxon>
        <taxon>Actinomycetota</taxon>
        <taxon>Actinomycetes</taxon>
        <taxon>Streptosporangiales</taxon>
        <taxon>Streptosporangiaceae</taxon>
        <taxon>Nonomuraea</taxon>
    </lineage>
</organism>
<proteinExistence type="predicted"/>
<dbReference type="EMBL" id="BAAAQX010000006">
    <property type="protein sequence ID" value="GAA2207311.1"/>
    <property type="molecule type" value="Genomic_DNA"/>
</dbReference>
<dbReference type="Pfam" id="PF00440">
    <property type="entry name" value="TetR_N"/>
    <property type="match status" value="1"/>
</dbReference>
<sequence>MTRNTEPGAQEPELGVRKAELGVRKAEPGAQRSHARANRARILAVARHELGANPDATIDEIARAAGVVRRTLYAHFPGRAALLEALADEAAGALRAAITAAKAPADTPEQALARQTLELWRVGDRYRTLLALGRQSFGDTWLRDLTGPVHRNCVDILERGQAGGVFHRHLSPDVLAHGLGALMVSLLESVNAGLWEDAGSGAAIATLIAAGVSPGDAPAIVGDLGAPKPV</sequence>
<protein>
    <submittedName>
        <fullName evidence="4">TetR/AcrR family transcriptional regulator</fullName>
    </submittedName>
</protein>
<feature type="DNA-binding region" description="H-T-H motif" evidence="2">
    <location>
        <begin position="57"/>
        <end position="76"/>
    </location>
</feature>
<dbReference type="PANTHER" id="PTHR30055">
    <property type="entry name" value="HTH-TYPE TRANSCRIPTIONAL REGULATOR RUTR"/>
    <property type="match status" value="1"/>
</dbReference>
<dbReference type="InterPro" id="IPR050109">
    <property type="entry name" value="HTH-type_TetR-like_transc_reg"/>
</dbReference>
<evidence type="ECO:0000259" key="3">
    <source>
        <dbReference type="PROSITE" id="PS50977"/>
    </source>
</evidence>
<keyword evidence="5" id="KW-1185">Reference proteome</keyword>
<dbReference type="RefSeq" id="WP_344474363.1">
    <property type="nucleotide sequence ID" value="NZ_BAAAQX010000006.1"/>
</dbReference>
<evidence type="ECO:0000313" key="5">
    <source>
        <dbReference type="Proteomes" id="UP001499843"/>
    </source>
</evidence>
<dbReference type="SUPFAM" id="SSF46689">
    <property type="entry name" value="Homeodomain-like"/>
    <property type="match status" value="1"/>
</dbReference>
<dbReference type="SUPFAM" id="SSF48498">
    <property type="entry name" value="Tetracyclin repressor-like, C-terminal domain"/>
    <property type="match status" value="1"/>
</dbReference>
<evidence type="ECO:0000313" key="4">
    <source>
        <dbReference type="EMBL" id="GAA2207311.1"/>
    </source>
</evidence>
<evidence type="ECO:0000256" key="1">
    <source>
        <dbReference type="ARBA" id="ARBA00023125"/>
    </source>
</evidence>
<dbReference type="InterPro" id="IPR009057">
    <property type="entry name" value="Homeodomain-like_sf"/>
</dbReference>
<keyword evidence="1 2" id="KW-0238">DNA-binding</keyword>
<dbReference type="InterPro" id="IPR001647">
    <property type="entry name" value="HTH_TetR"/>
</dbReference>
<dbReference type="Proteomes" id="UP001499843">
    <property type="component" value="Unassembled WGS sequence"/>
</dbReference>
<dbReference type="PANTHER" id="PTHR30055:SF209">
    <property type="entry name" value="POSSIBLE TRANSCRIPTIONAL REGULATORY PROTEIN (PROBABLY TETR-FAMILY)"/>
    <property type="match status" value="1"/>
</dbReference>
<comment type="caution">
    <text evidence="4">The sequence shown here is derived from an EMBL/GenBank/DDBJ whole genome shotgun (WGS) entry which is preliminary data.</text>
</comment>
<accession>A0ABN3CD44</accession>
<feature type="domain" description="HTH tetR-type" evidence="3">
    <location>
        <begin position="36"/>
        <end position="94"/>
    </location>
</feature>
<gene>
    <name evidence="4" type="ORF">GCM10009850_027690</name>
</gene>
<dbReference type="Gene3D" id="1.10.357.10">
    <property type="entry name" value="Tetracycline Repressor, domain 2"/>
    <property type="match status" value="1"/>
</dbReference>
<reference evidence="4 5" key="1">
    <citation type="journal article" date="2019" name="Int. J. Syst. Evol. Microbiol.">
        <title>The Global Catalogue of Microorganisms (GCM) 10K type strain sequencing project: providing services to taxonomists for standard genome sequencing and annotation.</title>
        <authorList>
            <consortium name="The Broad Institute Genomics Platform"/>
            <consortium name="The Broad Institute Genome Sequencing Center for Infectious Disease"/>
            <person name="Wu L."/>
            <person name="Ma J."/>
        </authorList>
    </citation>
    <scope>NUCLEOTIDE SEQUENCE [LARGE SCALE GENOMIC DNA]</scope>
    <source>
        <strain evidence="4 5">JCM 16114</strain>
    </source>
</reference>
<evidence type="ECO:0000256" key="2">
    <source>
        <dbReference type="PROSITE-ProRule" id="PRU00335"/>
    </source>
</evidence>
<dbReference type="InterPro" id="IPR036271">
    <property type="entry name" value="Tet_transcr_reg_TetR-rel_C_sf"/>
</dbReference>
<dbReference type="PROSITE" id="PS50977">
    <property type="entry name" value="HTH_TETR_2"/>
    <property type="match status" value="1"/>
</dbReference>
<name>A0ABN3CD44_9ACTN</name>